<dbReference type="eggNOG" id="COG3809">
    <property type="taxonomic scope" value="Bacteria"/>
</dbReference>
<name>C8XCK8_NAKMY</name>
<feature type="region of interest" description="Disordered" evidence="1">
    <location>
        <begin position="43"/>
        <end position="135"/>
    </location>
</feature>
<feature type="domain" description="Transcription factor zinc-finger" evidence="2">
    <location>
        <begin position="4"/>
        <end position="43"/>
    </location>
</feature>
<proteinExistence type="predicted"/>
<dbReference type="InParanoid" id="C8XCK8"/>
<protein>
    <recommendedName>
        <fullName evidence="2">Transcription factor zinc-finger domain-containing protein</fullName>
    </recommendedName>
</protein>
<evidence type="ECO:0000313" key="3">
    <source>
        <dbReference type="EMBL" id="ACV77573.1"/>
    </source>
</evidence>
<keyword evidence="4" id="KW-1185">Reference proteome</keyword>
<sequence length="135" mass="14250">MSMICPKCQGSMRSYERNGVTVDQCTDCRGLFLDRGELEHLIDAESRFNGGPAAPPAPSYPTPSHPTPSHPTPGYPTPSHPTPSYPNVPPAGAAPSRSPMADLSTIASMATDYLGKGKKSSSKKGKKSFIDGLFG</sequence>
<feature type="compositionally biased region" description="Pro residues" evidence="1">
    <location>
        <begin position="53"/>
        <end position="89"/>
    </location>
</feature>
<dbReference type="AlphaFoldDB" id="C8XCK8"/>
<evidence type="ECO:0000259" key="2">
    <source>
        <dbReference type="Pfam" id="PF13453"/>
    </source>
</evidence>
<evidence type="ECO:0000256" key="1">
    <source>
        <dbReference type="SAM" id="MobiDB-lite"/>
    </source>
</evidence>
<dbReference type="Pfam" id="PF13453">
    <property type="entry name" value="Zn_ribbon_TFIIB"/>
    <property type="match status" value="1"/>
</dbReference>
<reference evidence="4" key="1">
    <citation type="submission" date="2009-09" db="EMBL/GenBank/DDBJ databases">
        <title>The complete genome of Nakamurella multipartita DSM 44233.</title>
        <authorList>
            <consortium name="US DOE Joint Genome Institute (JGI-PGF)"/>
            <person name="Lucas S."/>
            <person name="Copeland A."/>
            <person name="Lapidus A."/>
            <person name="Glavina del Rio T."/>
            <person name="Dalin E."/>
            <person name="Tice H."/>
            <person name="Bruce D."/>
            <person name="Goodwin L."/>
            <person name="Pitluck S."/>
            <person name="Kyrpides N."/>
            <person name="Mavromatis K."/>
            <person name="Ivanova N."/>
            <person name="Ovchinnikova G."/>
            <person name="Sims D."/>
            <person name="Meincke L."/>
            <person name="Brettin T."/>
            <person name="Detter J.C."/>
            <person name="Han C."/>
            <person name="Larimer F."/>
            <person name="Land M."/>
            <person name="Hauser L."/>
            <person name="Markowitz V."/>
            <person name="Cheng J.-F."/>
            <person name="Hugenholtz P."/>
            <person name="Woyke T."/>
            <person name="Wu D."/>
            <person name="Klenk H.-P."/>
            <person name="Eisen J.A."/>
        </authorList>
    </citation>
    <scope>NUCLEOTIDE SEQUENCE [LARGE SCALE GENOMIC DNA]</scope>
    <source>
        <strain evidence="4">ATCC 700099 / DSM 44233 / CIP 104796 / JCM 9543 / NBRC 105858 / Y-104</strain>
    </source>
</reference>
<dbReference type="KEGG" id="nml:Namu_1166"/>
<dbReference type="EMBL" id="CP001737">
    <property type="protein sequence ID" value="ACV77573.1"/>
    <property type="molecule type" value="Genomic_DNA"/>
</dbReference>
<dbReference type="OrthoDB" id="9814037at2"/>
<dbReference type="InterPro" id="IPR027392">
    <property type="entry name" value="TF_Znf"/>
</dbReference>
<dbReference type="Proteomes" id="UP000002218">
    <property type="component" value="Chromosome"/>
</dbReference>
<gene>
    <name evidence="3" type="ordered locus">Namu_1166</name>
</gene>
<dbReference type="STRING" id="479431.Namu_1166"/>
<dbReference type="HOGENOM" id="CLU_147819_1_0_11"/>
<evidence type="ECO:0000313" key="4">
    <source>
        <dbReference type="Proteomes" id="UP000002218"/>
    </source>
</evidence>
<reference evidence="3 4" key="2">
    <citation type="journal article" date="2010" name="Stand. Genomic Sci.">
        <title>Complete genome sequence of Nakamurella multipartita type strain (Y-104).</title>
        <authorList>
            <person name="Tice H."/>
            <person name="Mayilraj S."/>
            <person name="Sims D."/>
            <person name="Lapidus A."/>
            <person name="Nolan M."/>
            <person name="Lucas S."/>
            <person name="Glavina Del Rio T."/>
            <person name="Copeland A."/>
            <person name="Cheng J.F."/>
            <person name="Meincke L."/>
            <person name="Bruce D."/>
            <person name="Goodwin L."/>
            <person name="Pitluck S."/>
            <person name="Ivanova N."/>
            <person name="Mavromatis K."/>
            <person name="Ovchinnikova G."/>
            <person name="Pati A."/>
            <person name="Chen A."/>
            <person name="Palaniappan K."/>
            <person name="Land M."/>
            <person name="Hauser L."/>
            <person name="Chang Y.J."/>
            <person name="Jeffries C.D."/>
            <person name="Detter J.C."/>
            <person name="Brettin T."/>
            <person name="Rohde M."/>
            <person name="Goker M."/>
            <person name="Bristow J."/>
            <person name="Eisen J.A."/>
            <person name="Markowitz V."/>
            <person name="Hugenholtz P."/>
            <person name="Kyrpides N.C."/>
            <person name="Klenk H.P."/>
            <person name="Chen F."/>
        </authorList>
    </citation>
    <scope>NUCLEOTIDE SEQUENCE [LARGE SCALE GENOMIC DNA]</scope>
    <source>
        <strain evidence="4">ATCC 700099 / DSM 44233 / CIP 104796 / JCM 9543 / NBRC 105858 / Y-104</strain>
    </source>
</reference>
<organism evidence="3 4">
    <name type="scientific">Nakamurella multipartita (strain ATCC 700099 / DSM 44233 / CIP 104796 / JCM 9543 / NBRC 105858 / Y-104)</name>
    <name type="common">Microsphaera multipartita</name>
    <dbReference type="NCBI Taxonomy" id="479431"/>
    <lineage>
        <taxon>Bacteria</taxon>
        <taxon>Bacillati</taxon>
        <taxon>Actinomycetota</taxon>
        <taxon>Actinomycetes</taxon>
        <taxon>Nakamurellales</taxon>
        <taxon>Nakamurellaceae</taxon>
        <taxon>Nakamurella</taxon>
    </lineage>
</organism>
<accession>C8XCK8</accession>
<feature type="compositionally biased region" description="Basic residues" evidence="1">
    <location>
        <begin position="116"/>
        <end position="127"/>
    </location>
</feature>